<name>A0A3G5AHV0_9VIRU</name>
<proteinExistence type="predicted"/>
<evidence type="ECO:0000313" key="2">
    <source>
        <dbReference type="EMBL" id="AYV86750.1"/>
    </source>
</evidence>
<feature type="compositionally biased region" description="Basic and acidic residues" evidence="1">
    <location>
        <begin position="467"/>
        <end position="476"/>
    </location>
</feature>
<gene>
    <name evidence="2" type="ORF">Sylvanvirus8_6</name>
</gene>
<feature type="region of interest" description="Disordered" evidence="1">
    <location>
        <begin position="441"/>
        <end position="500"/>
    </location>
</feature>
<feature type="compositionally biased region" description="Polar residues" evidence="1">
    <location>
        <begin position="489"/>
        <end position="498"/>
    </location>
</feature>
<accession>A0A3G5AHV0</accession>
<organism evidence="2">
    <name type="scientific">Sylvanvirus sp</name>
    <dbReference type="NCBI Taxonomy" id="2487774"/>
    <lineage>
        <taxon>Viruses</taxon>
    </lineage>
</organism>
<feature type="compositionally biased region" description="Basic and acidic residues" evidence="1">
    <location>
        <begin position="441"/>
        <end position="458"/>
    </location>
</feature>
<reference evidence="2" key="1">
    <citation type="submission" date="2018-10" db="EMBL/GenBank/DDBJ databases">
        <title>Hidden diversity of soil giant viruses.</title>
        <authorList>
            <person name="Schulz F."/>
            <person name="Alteio L."/>
            <person name="Goudeau D."/>
            <person name="Ryan E.M."/>
            <person name="Malmstrom R.R."/>
            <person name="Blanchard J."/>
            <person name="Woyke T."/>
        </authorList>
    </citation>
    <scope>NUCLEOTIDE SEQUENCE</scope>
    <source>
        <strain evidence="2">SYV1</strain>
    </source>
</reference>
<dbReference type="EMBL" id="MK072514">
    <property type="protein sequence ID" value="AYV86750.1"/>
    <property type="molecule type" value="Genomic_DNA"/>
</dbReference>
<protein>
    <submittedName>
        <fullName evidence="2">Uncharacterized protein</fullName>
    </submittedName>
</protein>
<evidence type="ECO:0000256" key="1">
    <source>
        <dbReference type="SAM" id="MobiDB-lite"/>
    </source>
</evidence>
<sequence>MELTLTSTNSTIDRIDSNSVSCREYIKSSIPTETLLLSLKSLKKQLDKKRVPVSVVFESFSSFSSFFSLSSPSSSACYHIVKLLETPGFFQEGADEIILCSQLMAQIAFKTNVPLLEEAHELYRPMLTASLQWLKRSIPLLLNHTHIWHTWAWRIAHNLFDQLTMLMKDFFMCTWLVEIQAEHVLLNLLWSNETEFHTCCHLELLDMLNTLVLCRFENHDFLDGPLATLYVEQFDGSMQGLQQQLRLEKKADSKHEKESLSSSSSIQAAALTVSKKNRKAVRKQTIAWMDSLAELAESLTMNEDRLGSIPAKLISDHTLNQLMWLGEQARTSVFAHLSLLTTWGNLLSCKSALRQHQWIYQHMMPNQLHFHSPSTSSRLFSYIKKCVHLALHKHNQYVDRDLCRLLQLLLQRHLMSVETCIISPDIMTVLQRAISLNPESKLEKKDKSESSDLNEPKESNQSNESGQPKEYEKSETSEEFEEIEVPKEINQTNQTNLKASPKLRGPVVRLQHHALTTLWFLVMNGHSAILRQFVNSRLLERMLTSISTHVFYCGCDLWPTKTLDLLEKILDCDPCAKDCTPLQRQVILKGLQQIQNIHNYSNSIHMKFRIGKAKWLLEHHFYEHCLYDIEYKSVEKVE</sequence>